<evidence type="ECO:0000256" key="1">
    <source>
        <dbReference type="SAM" id="MobiDB-lite"/>
    </source>
</evidence>
<dbReference type="AlphaFoldDB" id="A0A5C3PJ74"/>
<proteinExistence type="predicted"/>
<dbReference type="Proteomes" id="UP000308197">
    <property type="component" value="Unassembled WGS sequence"/>
</dbReference>
<accession>A0A5C3PJ74</accession>
<protein>
    <submittedName>
        <fullName evidence="2">Uncharacterized protein</fullName>
    </submittedName>
</protein>
<gene>
    <name evidence="2" type="ORF">K466DRAFT_19965</name>
</gene>
<dbReference type="EMBL" id="ML211071">
    <property type="protein sequence ID" value="TFK89606.1"/>
    <property type="molecule type" value="Genomic_DNA"/>
</dbReference>
<name>A0A5C3PJ74_9APHY</name>
<evidence type="ECO:0000313" key="2">
    <source>
        <dbReference type="EMBL" id="TFK89606.1"/>
    </source>
</evidence>
<feature type="region of interest" description="Disordered" evidence="1">
    <location>
        <begin position="81"/>
        <end position="100"/>
    </location>
</feature>
<dbReference type="InParanoid" id="A0A5C3PJ74"/>
<organism evidence="2 3">
    <name type="scientific">Polyporus arcularius HHB13444</name>
    <dbReference type="NCBI Taxonomy" id="1314778"/>
    <lineage>
        <taxon>Eukaryota</taxon>
        <taxon>Fungi</taxon>
        <taxon>Dikarya</taxon>
        <taxon>Basidiomycota</taxon>
        <taxon>Agaricomycotina</taxon>
        <taxon>Agaricomycetes</taxon>
        <taxon>Polyporales</taxon>
        <taxon>Polyporaceae</taxon>
        <taxon>Polyporus</taxon>
    </lineage>
</organism>
<sequence length="196" mass="21908">MFVTFVHTLSYFVTVQHSHHYQMYIVYTIIHLTYSFCLRFWASSQSYGDHCFRLLSACCDPGPYASISANAIPKRDGAKYVRDHDGSGPAPTTGPDSMRLNNRTTGILQHPISACRKPGHGTLVYHIHMCCQCMRTSRPRNGGAAIVVAECLGRISDELLPSGFRSEISWLYVLLPAALHCDRAAEVQLSWLIEDS</sequence>
<evidence type="ECO:0000313" key="3">
    <source>
        <dbReference type="Proteomes" id="UP000308197"/>
    </source>
</evidence>
<keyword evidence="3" id="KW-1185">Reference proteome</keyword>
<reference evidence="2 3" key="1">
    <citation type="journal article" date="2019" name="Nat. Ecol. Evol.">
        <title>Megaphylogeny resolves global patterns of mushroom evolution.</title>
        <authorList>
            <person name="Varga T."/>
            <person name="Krizsan K."/>
            <person name="Foldi C."/>
            <person name="Dima B."/>
            <person name="Sanchez-Garcia M."/>
            <person name="Sanchez-Ramirez S."/>
            <person name="Szollosi G.J."/>
            <person name="Szarkandi J.G."/>
            <person name="Papp V."/>
            <person name="Albert L."/>
            <person name="Andreopoulos W."/>
            <person name="Angelini C."/>
            <person name="Antonin V."/>
            <person name="Barry K.W."/>
            <person name="Bougher N.L."/>
            <person name="Buchanan P."/>
            <person name="Buyck B."/>
            <person name="Bense V."/>
            <person name="Catcheside P."/>
            <person name="Chovatia M."/>
            <person name="Cooper J."/>
            <person name="Damon W."/>
            <person name="Desjardin D."/>
            <person name="Finy P."/>
            <person name="Geml J."/>
            <person name="Haridas S."/>
            <person name="Hughes K."/>
            <person name="Justo A."/>
            <person name="Karasinski D."/>
            <person name="Kautmanova I."/>
            <person name="Kiss B."/>
            <person name="Kocsube S."/>
            <person name="Kotiranta H."/>
            <person name="LaButti K.M."/>
            <person name="Lechner B.E."/>
            <person name="Liimatainen K."/>
            <person name="Lipzen A."/>
            <person name="Lukacs Z."/>
            <person name="Mihaltcheva S."/>
            <person name="Morgado L.N."/>
            <person name="Niskanen T."/>
            <person name="Noordeloos M.E."/>
            <person name="Ohm R.A."/>
            <person name="Ortiz-Santana B."/>
            <person name="Ovrebo C."/>
            <person name="Racz N."/>
            <person name="Riley R."/>
            <person name="Savchenko A."/>
            <person name="Shiryaev A."/>
            <person name="Soop K."/>
            <person name="Spirin V."/>
            <person name="Szebenyi C."/>
            <person name="Tomsovsky M."/>
            <person name="Tulloss R.E."/>
            <person name="Uehling J."/>
            <person name="Grigoriev I.V."/>
            <person name="Vagvolgyi C."/>
            <person name="Papp T."/>
            <person name="Martin F.M."/>
            <person name="Miettinen O."/>
            <person name="Hibbett D.S."/>
            <person name="Nagy L.G."/>
        </authorList>
    </citation>
    <scope>NUCLEOTIDE SEQUENCE [LARGE SCALE GENOMIC DNA]</scope>
    <source>
        <strain evidence="2 3">HHB13444</strain>
    </source>
</reference>